<dbReference type="SUPFAM" id="SSF53623">
    <property type="entry name" value="MurD-like peptide ligases, catalytic domain"/>
    <property type="match status" value="1"/>
</dbReference>
<dbReference type="Pfam" id="PF02875">
    <property type="entry name" value="Mur_ligase_C"/>
    <property type="match status" value="1"/>
</dbReference>
<keyword evidence="11 18" id="KW-0547">Nucleotide-binding</keyword>
<evidence type="ECO:0000256" key="13">
    <source>
        <dbReference type="ARBA" id="ARBA00022842"/>
    </source>
</evidence>
<dbReference type="InterPro" id="IPR001645">
    <property type="entry name" value="Folylpolyglutamate_synth"/>
</dbReference>
<organism evidence="21 22">
    <name type="scientific">Exobacillus caeni</name>
    <dbReference type="NCBI Taxonomy" id="2574798"/>
    <lineage>
        <taxon>Bacteria</taxon>
        <taxon>Bacillati</taxon>
        <taxon>Bacillota</taxon>
        <taxon>Bacilli</taxon>
        <taxon>Bacillales</taxon>
        <taxon>Guptibacillaceae</taxon>
        <taxon>Exobacillus</taxon>
    </lineage>
</organism>
<keyword evidence="13" id="KW-0460">Magnesium</keyword>
<evidence type="ECO:0000259" key="19">
    <source>
        <dbReference type="Pfam" id="PF02875"/>
    </source>
</evidence>
<dbReference type="GO" id="GO:0046656">
    <property type="term" value="P:folic acid biosynthetic process"/>
    <property type="evidence" value="ECO:0007669"/>
    <property type="project" value="UniProtKB-KW"/>
</dbReference>
<dbReference type="EC" id="6.3.2.12" evidence="6"/>
<evidence type="ECO:0000259" key="20">
    <source>
        <dbReference type="Pfam" id="PF08245"/>
    </source>
</evidence>
<keyword evidence="9 18" id="KW-0436">Ligase</keyword>
<dbReference type="SUPFAM" id="SSF53244">
    <property type="entry name" value="MurD-like peptide ligases, peptide-binding domain"/>
    <property type="match status" value="1"/>
</dbReference>
<dbReference type="Gene3D" id="3.40.1190.10">
    <property type="entry name" value="Mur-like, catalytic domain"/>
    <property type="match status" value="1"/>
</dbReference>
<dbReference type="Proteomes" id="UP000308230">
    <property type="component" value="Unassembled WGS sequence"/>
</dbReference>
<evidence type="ECO:0000256" key="2">
    <source>
        <dbReference type="ARBA" id="ARBA00004799"/>
    </source>
</evidence>
<evidence type="ECO:0000256" key="16">
    <source>
        <dbReference type="ARBA" id="ARBA00047493"/>
    </source>
</evidence>
<evidence type="ECO:0000256" key="3">
    <source>
        <dbReference type="ARBA" id="ARBA00005150"/>
    </source>
</evidence>
<dbReference type="GO" id="GO:0008841">
    <property type="term" value="F:dihydrofolate synthase activity"/>
    <property type="evidence" value="ECO:0007669"/>
    <property type="project" value="UniProtKB-EC"/>
</dbReference>
<keyword evidence="10" id="KW-0479">Metal-binding</keyword>
<dbReference type="GO" id="GO:0046872">
    <property type="term" value="F:metal ion binding"/>
    <property type="evidence" value="ECO:0007669"/>
    <property type="project" value="UniProtKB-KW"/>
</dbReference>
<evidence type="ECO:0000256" key="1">
    <source>
        <dbReference type="ARBA" id="ARBA00001946"/>
    </source>
</evidence>
<dbReference type="InterPro" id="IPR013221">
    <property type="entry name" value="Mur_ligase_cen"/>
</dbReference>
<dbReference type="PANTHER" id="PTHR11136:SF0">
    <property type="entry name" value="DIHYDROFOLATE SYNTHETASE-RELATED"/>
    <property type="match status" value="1"/>
</dbReference>
<dbReference type="EC" id="6.3.2.17" evidence="7"/>
<keyword evidence="22" id="KW-1185">Reference proteome</keyword>
<evidence type="ECO:0000256" key="18">
    <source>
        <dbReference type="PIRNR" id="PIRNR001563"/>
    </source>
</evidence>
<accession>A0A5R9FF62</accession>
<feature type="domain" description="Mur ligase central" evidence="20">
    <location>
        <begin position="139"/>
        <end position="273"/>
    </location>
</feature>
<dbReference type="AlphaFoldDB" id="A0A5R9FF62"/>
<evidence type="ECO:0000256" key="14">
    <source>
        <dbReference type="ARBA" id="ARBA00022909"/>
    </source>
</evidence>
<evidence type="ECO:0000256" key="12">
    <source>
        <dbReference type="ARBA" id="ARBA00022840"/>
    </source>
</evidence>
<comment type="pathway">
    <text evidence="2">Cofactor biosynthesis; tetrahydrofolate biosynthesis; 7,8-dihydrofolate from 2-amino-4-hydroxy-6-hydroxymethyl-7,8-dihydropteridine diphosphate and 4-aminobenzoate: step 2/2.</text>
</comment>
<feature type="domain" description="Mur ligase C-terminal" evidence="19">
    <location>
        <begin position="301"/>
        <end position="418"/>
    </location>
</feature>
<keyword evidence="12 18" id="KW-0067">ATP-binding</keyword>
<gene>
    <name evidence="21" type="ORF">FCL54_02650</name>
</gene>
<evidence type="ECO:0000256" key="9">
    <source>
        <dbReference type="ARBA" id="ARBA00022598"/>
    </source>
</evidence>
<evidence type="ECO:0000256" key="10">
    <source>
        <dbReference type="ARBA" id="ARBA00022723"/>
    </source>
</evidence>
<evidence type="ECO:0000256" key="15">
    <source>
        <dbReference type="ARBA" id="ARBA00030592"/>
    </source>
</evidence>
<evidence type="ECO:0000256" key="5">
    <source>
        <dbReference type="ARBA" id="ARBA00011245"/>
    </source>
</evidence>
<dbReference type="FunFam" id="3.40.1190.10:FF:000004">
    <property type="entry name" value="Dihydrofolate synthase/folylpolyglutamate synthase"/>
    <property type="match status" value="1"/>
</dbReference>
<dbReference type="GO" id="GO:0005524">
    <property type="term" value="F:ATP binding"/>
    <property type="evidence" value="ECO:0007669"/>
    <property type="project" value="UniProtKB-KW"/>
</dbReference>
<protein>
    <recommendedName>
        <fullName evidence="8">Dihydrofolate synthase/folylpolyglutamate synthase</fullName>
        <ecNumber evidence="6">6.3.2.12</ecNumber>
        <ecNumber evidence="7">6.3.2.17</ecNumber>
    </recommendedName>
    <alternativeName>
        <fullName evidence="15">Tetrahydrofolylpolyglutamate synthase</fullName>
    </alternativeName>
</protein>
<dbReference type="EMBL" id="SWLG01000001">
    <property type="protein sequence ID" value="TLS39224.1"/>
    <property type="molecule type" value="Genomic_DNA"/>
</dbReference>
<dbReference type="PIRSF" id="PIRSF001563">
    <property type="entry name" value="Folylpolyglu_synth"/>
    <property type="match status" value="1"/>
</dbReference>
<dbReference type="Pfam" id="PF08245">
    <property type="entry name" value="Mur_ligase_M"/>
    <property type="match status" value="1"/>
</dbReference>
<dbReference type="InterPro" id="IPR036615">
    <property type="entry name" value="Mur_ligase_C_dom_sf"/>
</dbReference>
<sequence>MFHTYDEAVEWIHSLLNHGIKPGLQRMEWLLERVGNPERRLKCVHVGGTNGKGSTISLMRHILQDAGFVTGTFTSPYIKTFNERIAVDGEPIPDEDLLAIVNDIYPLVKEVEETDLGSPTEFEVITLIGLIYFGKVAYPDIVLIEVGLGGRLDSTNVIYPLVSVITNVSYDHMHILGHRIEEIAFEKSGIIKSGVPVVTTIEKEEALEIVEEAAVSKSSKMYRLGSEFNYNNVTYTDEGEHFDFSSPYKTYEQLPLKMKGPHQVKNASAALMALEYLRTFYGVHYTEENLRKGLEKASWVGRFEEISESPKIILDGAHNVDGVKSLAETISQFYPEKNVKVIFAALKDKDFDSMLQHLYPIVKSMTFTSFDFPRAAKAEELYEAAKFENKMAVENWRDAIGLELDNITENEMLIVTGSLYFISDVRKFLKNEKEF</sequence>
<evidence type="ECO:0000256" key="11">
    <source>
        <dbReference type="ARBA" id="ARBA00022741"/>
    </source>
</evidence>
<dbReference type="InterPro" id="IPR036565">
    <property type="entry name" value="Mur-like_cat_sf"/>
</dbReference>
<keyword evidence="14" id="KW-0289">Folate biosynthesis</keyword>
<evidence type="ECO:0000256" key="8">
    <source>
        <dbReference type="ARBA" id="ARBA00019357"/>
    </source>
</evidence>
<comment type="pathway">
    <text evidence="3">Cofactor biosynthesis; tetrahydrofolylpolyglutamate biosynthesis.</text>
</comment>
<evidence type="ECO:0000256" key="6">
    <source>
        <dbReference type="ARBA" id="ARBA00013023"/>
    </source>
</evidence>
<dbReference type="NCBIfam" id="TIGR01499">
    <property type="entry name" value="folC"/>
    <property type="match status" value="1"/>
</dbReference>
<dbReference type="Gene3D" id="3.90.190.20">
    <property type="entry name" value="Mur ligase, C-terminal domain"/>
    <property type="match status" value="1"/>
</dbReference>
<comment type="caution">
    <text evidence="21">The sequence shown here is derived from an EMBL/GenBank/DDBJ whole genome shotgun (WGS) entry which is preliminary data.</text>
</comment>
<dbReference type="InterPro" id="IPR004101">
    <property type="entry name" value="Mur_ligase_C"/>
</dbReference>
<dbReference type="GO" id="GO:0004326">
    <property type="term" value="F:tetrahydrofolylpolyglutamate synthase activity"/>
    <property type="evidence" value="ECO:0007669"/>
    <property type="project" value="UniProtKB-EC"/>
</dbReference>
<reference evidence="21 22" key="1">
    <citation type="submission" date="2019-04" db="EMBL/GenBank/DDBJ databases">
        <title>Bacillus caeni sp. nov., a bacterium isolated from mangrove sediment.</title>
        <authorList>
            <person name="Huang H."/>
            <person name="Mo K."/>
            <person name="Hu Y."/>
        </authorList>
    </citation>
    <scope>NUCLEOTIDE SEQUENCE [LARGE SCALE GENOMIC DNA]</scope>
    <source>
        <strain evidence="21 22">HB172195</strain>
    </source>
</reference>
<dbReference type="PANTHER" id="PTHR11136">
    <property type="entry name" value="FOLYLPOLYGLUTAMATE SYNTHASE-RELATED"/>
    <property type="match status" value="1"/>
</dbReference>
<comment type="catalytic activity">
    <reaction evidence="16">
        <text>(6S)-5,6,7,8-tetrahydrofolyl-(gamma-L-Glu)(n) + L-glutamate + ATP = (6S)-5,6,7,8-tetrahydrofolyl-(gamma-L-Glu)(n+1) + ADP + phosphate + H(+)</text>
        <dbReference type="Rhea" id="RHEA:10580"/>
        <dbReference type="Rhea" id="RHEA-COMP:14738"/>
        <dbReference type="Rhea" id="RHEA-COMP:14740"/>
        <dbReference type="ChEBI" id="CHEBI:15378"/>
        <dbReference type="ChEBI" id="CHEBI:29985"/>
        <dbReference type="ChEBI" id="CHEBI:30616"/>
        <dbReference type="ChEBI" id="CHEBI:43474"/>
        <dbReference type="ChEBI" id="CHEBI:141005"/>
        <dbReference type="ChEBI" id="CHEBI:456216"/>
        <dbReference type="EC" id="6.3.2.17"/>
    </reaction>
</comment>
<name>A0A5R9FF62_9BACL</name>
<comment type="cofactor">
    <cofactor evidence="1">
        <name>Mg(2+)</name>
        <dbReference type="ChEBI" id="CHEBI:18420"/>
    </cofactor>
</comment>
<comment type="similarity">
    <text evidence="4 18">Belongs to the folylpolyglutamate synthase family.</text>
</comment>
<dbReference type="PROSITE" id="PS01012">
    <property type="entry name" value="FOLYLPOLYGLU_SYNT_2"/>
    <property type="match status" value="1"/>
</dbReference>
<evidence type="ECO:0000256" key="4">
    <source>
        <dbReference type="ARBA" id="ARBA00008276"/>
    </source>
</evidence>
<comment type="catalytic activity">
    <reaction evidence="17">
        <text>7,8-dihydropteroate + L-glutamate + ATP = 7,8-dihydrofolate + ADP + phosphate + H(+)</text>
        <dbReference type="Rhea" id="RHEA:23584"/>
        <dbReference type="ChEBI" id="CHEBI:15378"/>
        <dbReference type="ChEBI" id="CHEBI:17839"/>
        <dbReference type="ChEBI" id="CHEBI:29985"/>
        <dbReference type="ChEBI" id="CHEBI:30616"/>
        <dbReference type="ChEBI" id="CHEBI:43474"/>
        <dbReference type="ChEBI" id="CHEBI:57451"/>
        <dbReference type="ChEBI" id="CHEBI:456216"/>
        <dbReference type="EC" id="6.3.2.12"/>
    </reaction>
</comment>
<comment type="subunit">
    <text evidence="5">Monomer.</text>
</comment>
<dbReference type="InterPro" id="IPR018109">
    <property type="entry name" value="Folylpolyglutamate_synth_CS"/>
</dbReference>
<evidence type="ECO:0000256" key="17">
    <source>
        <dbReference type="ARBA" id="ARBA00049161"/>
    </source>
</evidence>
<evidence type="ECO:0000313" key="22">
    <source>
        <dbReference type="Proteomes" id="UP000308230"/>
    </source>
</evidence>
<proteinExistence type="inferred from homology"/>
<dbReference type="GO" id="GO:0005737">
    <property type="term" value="C:cytoplasm"/>
    <property type="evidence" value="ECO:0007669"/>
    <property type="project" value="TreeGrafter"/>
</dbReference>
<dbReference type="RefSeq" id="WP_138122858.1">
    <property type="nucleotide sequence ID" value="NZ_SWLG01000001.1"/>
</dbReference>
<evidence type="ECO:0000313" key="21">
    <source>
        <dbReference type="EMBL" id="TLS39224.1"/>
    </source>
</evidence>
<dbReference type="PROSITE" id="PS01011">
    <property type="entry name" value="FOLYLPOLYGLU_SYNT_1"/>
    <property type="match status" value="1"/>
</dbReference>
<dbReference type="OrthoDB" id="9809356at2"/>
<evidence type="ECO:0000256" key="7">
    <source>
        <dbReference type="ARBA" id="ARBA00013025"/>
    </source>
</evidence>